<evidence type="ECO:0000313" key="6">
    <source>
        <dbReference type="Proteomes" id="UP000696294"/>
    </source>
</evidence>
<keyword evidence="1" id="KW-1133">Transmembrane helix</keyword>
<evidence type="ECO:0000256" key="1">
    <source>
        <dbReference type="SAM" id="Phobius"/>
    </source>
</evidence>
<dbReference type="Pfam" id="PF00561">
    <property type="entry name" value="Abhydrolase_1"/>
    <property type="match status" value="1"/>
</dbReference>
<dbReference type="InterPro" id="IPR029058">
    <property type="entry name" value="AB_hydrolase_fold"/>
</dbReference>
<evidence type="ECO:0000259" key="4">
    <source>
        <dbReference type="Pfam" id="PF08386"/>
    </source>
</evidence>
<dbReference type="PANTHER" id="PTHR43433:SF5">
    <property type="entry name" value="AB HYDROLASE-1 DOMAIN-CONTAINING PROTEIN"/>
    <property type="match status" value="1"/>
</dbReference>
<dbReference type="Pfam" id="PF08386">
    <property type="entry name" value="Abhydrolase_4"/>
    <property type="match status" value="1"/>
</dbReference>
<dbReference type="InterPro" id="IPR013595">
    <property type="entry name" value="Pept_S33_TAP-like_C"/>
</dbReference>
<dbReference type="RefSeq" id="WP_168007944.1">
    <property type="nucleotide sequence ID" value="NZ_JAATEP010000003.1"/>
</dbReference>
<proteinExistence type="predicted"/>
<protein>
    <submittedName>
        <fullName evidence="5">Alpha/beta hydrolase</fullName>
    </submittedName>
</protein>
<feature type="domain" description="Peptidase S33 tripeptidyl aminopeptidase-like C-terminal" evidence="4">
    <location>
        <begin position="346"/>
        <end position="432"/>
    </location>
</feature>
<feature type="transmembrane region" description="Helical" evidence="1">
    <location>
        <begin position="485"/>
        <end position="506"/>
    </location>
</feature>
<dbReference type="SUPFAM" id="SSF53474">
    <property type="entry name" value="alpha/beta-Hydrolases"/>
    <property type="match status" value="1"/>
</dbReference>
<evidence type="ECO:0000256" key="2">
    <source>
        <dbReference type="SAM" id="SignalP"/>
    </source>
</evidence>
<feature type="transmembrane region" description="Helical" evidence="1">
    <location>
        <begin position="460"/>
        <end position="478"/>
    </location>
</feature>
<feature type="transmembrane region" description="Helical" evidence="1">
    <location>
        <begin position="550"/>
        <end position="567"/>
    </location>
</feature>
<dbReference type="Proteomes" id="UP000696294">
    <property type="component" value="Unassembled WGS sequence"/>
</dbReference>
<dbReference type="PANTHER" id="PTHR43433">
    <property type="entry name" value="HYDROLASE, ALPHA/BETA FOLD FAMILY PROTEIN"/>
    <property type="match status" value="1"/>
</dbReference>
<keyword evidence="5" id="KW-0378">Hydrolase</keyword>
<keyword evidence="2" id="KW-0732">Signal</keyword>
<comment type="caution">
    <text evidence="5">The sequence shown here is derived from an EMBL/GenBank/DDBJ whole genome shotgun (WGS) entry which is preliminary data.</text>
</comment>
<accession>A0ABX1AWC1</accession>
<dbReference type="InterPro" id="IPR050471">
    <property type="entry name" value="AB_hydrolase"/>
</dbReference>
<name>A0ABX1AWC1_9ACTN</name>
<dbReference type="EMBL" id="JAATEP010000003">
    <property type="protein sequence ID" value="NJP89216.1"/>
    <property type="molecule type" value="Genomic_DNA"/>
</dbReference>
<dbReference type="Gene3D" id="3.40.50.1820">
    <property type="entry name" value="alpha/beta hydrolase"/>
    <property type="match status" value="1"/>
</dbReference>
<sequence length="569" mass="60333">MIIRVVLALALSAPPVLSPANAPGVPCPVPVPDHTTCGFLEVPERRDAPERKIKVGYAVHLSTAPGRRPDPVVYMSGGPGSASMQLTGFLSQMFPDRDVVTVEQRGSKYSQPVLACPETAQALLGRLRQPPADVGAAAVRCRDRLAEQGIDLRGYTTKEIAADVVALRERLGYKSWNLFGVSYSTRVMADVAAADPEGVRSVLLDSYLPAGVAWYDDAARNLGDTMALLGVRDRFEEMRARLNRSPARVPTMDPLAGREFTARMSGDDVAAILAEALHEAEVAAVAPAMVTALARGHDEVLRPLADAVGGGLVSHEFGLYHAVQCQDEVPFNTFATDSRLFTINADKAVCDAWKLPKAAPANPPAVKAPVYVAGGRYDPTTPPRTAKPAAEALPNARFQEFPRQSHALFLSSPCARRQMAAFVADPARPSGSPCQDPDHSIKADDLHPTGAPYQISGTPWLAAPLALFALASLIQLVAGALKGRALAAFGGLAGVAFTGLVVQSVLSMMSVNETAPAVGLPALAVPYSALAVASAVLTGAVLIRHRRWPQLAAAVVSAAFLVWWFFWAL</sequence>
<dbReference type="GO" id="GO:0016787">
    <property type="term" value="F:hydrolase activity"/>
    <property type="evidence" value="ECO:0007669"/>
    <property type="project" value="UniProtKB-KW"/>
</dbReference>
<dbReference type="InterPro" id="IPR000073">
    <property type="entry name" value="AB_hydrolase_1"/>
</dbReference>
<feature type="transmembrane region" description="Helical" evidence="1">
    <location>
        <begin position="518"/>
        <end position="543"/>
    </location>
</feature>
<feature type="chain" id="PRO_5046915031" evidence="2">
    <location>
        <begin position="23"/>
        <end position="569"/>
    </location>
</feature>
<feature type="signal peptide" evidence="2">
    <location>
        <begin position="1"/>
        <end position="22"/>
    </location>
</feature>
<evidence type="ECO:0000313" key="5">
    <source>
        <dbReference type="EMBL" id="NJP89216.1"/>
    </source>
</evidence>
<evidence type="ECO:0000259" key="3">
    <source>
        <dbReference type="Pfam" id="PF00561"/>
    </source>
</evidence>
<keyword evidence="1" id="KW-0472">Membrane</keyword>
<keyword evidence="1" id="KW-0812">Transmembrane</keyword>
<reference evidence="5 6" key="1">
    <citation type="submission" date="2020-03" db="EMBL/GenBank/DDBJ databases">
        <title>WGS of actinomycetes isolated from Thailand.</title>
        <authorList>
            <person name="Thawai C."/>
        </authorList>
    </citation>
    <scope>NUCLEOTIDE SEQUENCE [LARGE SCALE GENOMIC DNA]</scope>
    <source>
        <strain evidence="5 6">FMUSA5-5</strain>
    </source>
</reference>
<organism evidence="5 6">
    <name type="scientific">Nonomuraea composti</name>
    <dbReference type="NCBI Taxonomy" id="2720023"/>
    <lineage>
        <taxon>Bacteria</taxon>
        <taxon>Bacillati</taxon>
        <taxon>Actinomycetota</taxon>
        <taxon>Actinomycetes</taxon>
        <taxon>Streptosporangiales</taxon>
        <taxon>Streptosporangiaceae</taxon>
        <taxon>Nonomuraea</taxon>
    </lineage>
</organism>
<feature type="domain" description="AB hydrolase-1" evidence="3">
    <location>
        <begin position="71"/>
        <end position="207"/>
    </location>
</feature>
<gene>
    <name evidence="5" type="ORF">HCN51_07110</name>
</gene>
<keyword evidence="6" id="KW-1185">Reference proteome</keyword>